<sequence>MAHHQIITPYSSTEDIVALASHQKPRQLVFPLTPVVDSRHDAMPTPQWDQHHDFSKMPCVPSQSNGAMEMHMLDMNTAKQQHWNDMQRHPMSALPTSYSYPSLVSLDVNTNIHYIPPPITEVNISSVSVPATPLHQPRSFGCQRPRSSPSDEELSHLCRFFIMNLLVYIPILAESDVGDFAEMVKMNKRPLAYSMAYVAARFVPGCRSIRAMLVPEILSMLKIRYEHAERGDDERWMLLQAFAVLYSWASPQDIERSMNSTDDEVELSQDALRASMEMLALRWSLHRSGEEVVRLTKEGGDIRQTFAFRKYCYWLWMFSSAHFHSLLSRTPPTIREDATIRWANQNLQQYSNDESTLQILAEVDLSLLWIQKGANERNAGEWWCPISNETDLTSTLSVLKGLDDALNVWHQRWHRQNQHPSTDFAVDPGRSSSIDFHHRFTRFCFSTHVTKLSQSLAPGETVPLSVVDLIVQSVERASTLCDLFLDLTPLAKSSIRFAPESTFAMVAFACEWVIRAKNFFPGMECVKPHDLDSVRGVAELMVDLGIDNKHSARVYGESILTKLNTATRPSPSRSSTWSMVPQEHKLDQQTWAPATTPTPHPMGSRALIDSVTAMDGVWPLRSSPIQRPHSTGPQLGLAISSGDGSEVFSNYNGSEYFHFDPTWSI</sequence>
<proteinExistence type="predicted"/>
<gene>
    <name evidence="1" type="ORF">LTR69_001060</name>
</gene>
<dbReference type="EMBL" id="JAVRRF010000001">
    <property type="protein sequence ID" value="KAK5068939.1"/>
    <property type="molecule type" value="Genomic_DNA"/>
</dbReference>
<name>A0ABR0JU47_9EURO</name>
<reference evidence="1 2" key="1">
    <citation type="submission" date="2023-08" db="EMBL/GenBank/DDBJ databases">
        <title>Black Yeasts Isolated from many extreme environments.</title>
        <authorList>
            <person name="Coleine C."/>
            <person name="Stajich J.E."/>
            <person name="Selbmann L."/>
        </authorList>
    </citation>
    <scope>NUCLEOTIDE SEQUENCE [LARGE SCALE GENOMIC DNA]</scope>
    <source>
        <strain evidence="1 2">CCFEE 6328</strain>
    </source>
</reference>
<evidence type="ECO:0008006" key="3">
    <source>
        <dbReference type="Google" id="ProtNLM"/>
    </source>
</evidence>
<organism evidence="1 2">
    <name type="scientific">Exophiala sideris</name>
    <dbReference type="NCBI Taxonomy" id="1016849"/>
    <lineage>
        <taxon>Eukaryota</taxon>
        <taxon>Fungi</taxon>
        <taxon>Dikarya</taxon>
        <taxon>Ascomycota</taxon>
        <taxon>Pezizomycotina</taxon>
        <taxon>Eurotiomycetes</taxon>
        <taxon>Chaetothyriomycetidae</taxon>
        <taxon>Chaetothyriales</taxon>
        <taxon>Herpotrichiellaceae</taxon>
        <taxon>Exophiala</taxon>
    </lineage>
</organism>
<evidence type="ECO:0000313" key="2">
    <source>
        <dbReference type="Proteomes" id="UP001345691"/>
    </source>
</evidence>
<keyword evidence="2" id="KW-1185">Reference proteome</keyword>
<comment type="caution">
    <text evidence="1">The sequence shown here is derived from an EMBL/GenBank/DDBJ whole genome shotgun (WGS) entry which is preliminary data.</text>
</comment>
<dbReference type="Proteomes" id="UP001345691">
    <property type="component" value="Unassembled WGS sequence"/>
</dbReference>
<accession>A0ABR0JU47</accession>
<protein>
    <recommendedName>
        <fullName evidence="3">Transcription factor domain-containing protein</fullName>
    </recommendedName>
</protein>
<evidence type="ECO:0000313" key="1">
    <source>
        <dbReference type="EMBL" id="KAK5068939.1"/>
    </source>
</evidence>